<dbReference type="Proteomes" id="UP000484381">
    <property type="component" value="Unassembled WGS sequence"/>
</dbReference>
<evidence type="ECO:0000313" key="4">
    <source>
        <dbReference type="Proteomes" id="UP000484381"/>
    </source>
</evidence>
<dbReference type="InterPro" id="IPR002509">
    <property type="entry name" value="NODB_dom"/>
</dbReference>
<name>A0A7X1NLP8_9BURK</name>
<sequence length="281" mass="31889">MKHVARAVPVLMYHHVSTSPGMITVTPEHFAEQIACLAQLDYRTLSARQFADYLAGAPVPPKSVVITFDDGYLDNWVHAHPILQRHGFSALCFLVSAWPGEGAPRPNAAGGDIAALPRLLGHEDGESAIEHGRADDVILRWSEIEAMRHAGTFEFHSHTHTHVRWDRLTQDRDEKRERLRDDLVKARATLRQRLGDVSDHLCWPQGYYDDDYSEIALAAGFRHFYTCDRGTNPVQRQPLPTEAGRSIRRLEVRDRPAAWLASRLWVHSRPAISRAYLAIKR</sequence>
<dbReference type="GO" id="GO:0005975">
    <property type="term" value="P:carbohydrate metabolic process"/>
    <property type="evidence" value="ECO:0007669"/>
    <property type="project" value="InterPro"/>
</dbReference>
<reference evidence="3 4" key="1">
    <citation type="submission" date="2019-10" db="EMBL/GenBank/DDBJ databases">
        <title>Paraburkholderia sp. isolated from nodules of Mimosa pudica from Brazilian Atlantic Forest soils.</title>
        <authorList>
            <person name="Paulitsch F."/>
            <person name="Hungria M."/>
            <person name="Dall'Agnol R."/>
        </authorList>
    </citation>
    <scope>NUCLEOTIDE SEQUENCE [LARGE SCALE GENOMIC DNA]</scope>
    <source>
        <strain evidence="3 4">CNPSo 3157</strain>
    </source>
</reference>
<protein>
    <submittedName>
        <fullName evidence="3">Polysaccharide deacetylase family protein</fullName>
    </submittedName>
</protein>
<feature type="domain" description="NodB homology" evidence="2">
    <location>
        <begin position="62"/>
        <end position="281"/>
    </location>
</feature>
<evidence type="ECO:0000259" key="2">
    <source>
        <dbReference type="PROSITE" id="PS51677"/>
    </source>
</evidence>
<dbReference type="CDD" id="cd10969">
    <property type="entry name" value="CE4_Ecf1_like_5s"/>
    <property type="match status" value="1"/>
</dbReference>
<organism evidence="3 4">
    <name type="scientific">Paraburkholderia franconis</name>
    <dbReference type="NCBI Taxonomy" id="2654983"/>
    <lineage>
        <taxon>Bacteria</taxon>
        <taxon>Pseudomonadati</taxon>
        <taxon>Pseudomonadota</taxon>
        <taxon>Betaproteobacteria</taxon>
        <taxon>Burkholderiales</taxon>
        <taxon>Burkholderiaceae</taxon>
        <taxon>Paraburkholderia</taxon>
    </lineage>
</organism>
<dbReference type="InterPro" id="IPR011330">
    <property type="entry name" value="Glyco_hydro/deAcase_b/a-brl"/>
</dbReference>
<dbReference type="Gene3D" id="3.20.20.370">
    <property type="entry name" value="Glycoside hydrolase/deacetylase"/>
    <property type="match status" value="1"/>
</dbReference>
<gene>
    <name evidence="3" type="ORF">GCT13_45915</name>
</gene>
<dbReference type="PROSITE" id="PS51677">
    <property type="entry name" value="NODB"/>
    <property type="match status" value="1"/>
</dbReference>
<accession>A0A7X1NLP8</accession>
<proteinExistence type="predicted"/>
<dbReference type="AlphaFoldDB" id="A0A7X1NLP8"/>
<dbReference type="EMBL" id="WHNP01000143">
    <property type="protein sequence ID" value="MPW23828.1"/>
    <property type="molecule type" value="Genomic_DNA"/>
</dbReference>
<dbReference type="RefSeq" id="WP_152768239.1">
    <property type="nucleotide sequence ID" value="NZ_WHNP01000143.1"/>
</dbReference>
<keyword evidence="4" id="KW-1185">Reference proteome</keyword>
<keyword evidence="1" id="KW-0732">Signal</keyword>
<dbReference type="PANTHER" id="PTHR34216">
    <property type="match status" value="1"/>
</dbReference>
<evidence type="ECO:0000256" key="1">
    <source>
        <dbReference type="ARBA" id="ARBA00022729"/>
    </source>
</evidence>
<dbReference type="GO" id="GO:0016810">
    <property type="term" value="F:hydrolase activity, acting on carbon-nitrogen (but not peptide) bonds"/>
    <property type="evidence" value="ECO:0007669"/>
    <property type="project" value="InterPro"/>
</dbReference>
<dbReference type="SUPFAM" id="SSF88713">
    <property type="entry name" value="Glycoside hydrolase/deacetylase"/>
    <property type="match status" value="1"/>
</dbReference>
<dbReference type="InterPro" id="IPR051398">
    <property type="entry name" value="Polysacch_Deacetylase"/>
</dbReference>
<comment type="caution">
    <text evidence="3">The sequence shown here is derived from an EMBL/GenBank/DDBJ whole genome shotgun (WGS) entry which is preliminary data.</text>
</comment>
<evidence type="ECO:0000313" key="3">
    <source>
        <dbReference type="EMBL" id="MPW23828.1"/>
    </source>
</evidence>
<dbReference type="PANTHER" id="PTHR34216:SF13">
    <property type="entry name" value="XYLANASE_CHITIN DEACETYLASE"/>
    <property type="match status" value="1"/>
</dbReference>
<dbReference type="Pfam" id="PF01522">
    <property type="entry name" value="Polysacc_deac_1"/>
    <property type="match status" value="1"/>
</dbReference>